<gene>
    <name evidence="13" type="ORF">Din_018609</name>
</gene>
<evidence type="ECO:0000313" key="13">
    <source>
        <dbReference type="EMBL" id="MPA49168.1"/>
    </source>
</evidence>
<evidence type="ECO:0000256" key="4">
    <source>
        <dbReference type="ARBA" id="ARBA00022490"/>
    </source>
</evidence>
<dbReference type="EMBL" id="GHES01018609">
    <property type="protein sequence ID" value="MPA49168.1"/>
    <property type="molecule type" value="Transcribed_RNA"/>
</dbReference>
<keyword evidence="8 10" id="KW-0411">Iron-sulfur</keyword>
<comment type="domain">
    <text evidence="10">The twin Cx2C motifs are involved in the recognition by the mitochondrial MIA40-ERV1 disulfide relay system. The formation of 2 disulfide bonds in the Cx2C motifs through dithiol/disulfide exchange reactions effectively traps the protein in the mitochondrial intermembrane space.</text>
</comment>
<evidence type="ECO:0000256" key="1">
    <source>
        <dbReference type="ARBA" id="ARBA00001966"/>
    </source>
</evidence>
<dbReference type="GO" id="GO:0046872">
    <property type="term" value="F:metal ion binding"/>
    <property type="evidence" value="ECO:0007669"/>
    <property type="project" value="UniProtKB-KW"/>
</dbReference>
<evidence type="ECO:0000256" key="8">
    <source>
        <dbReference type="ARBA" id="ARBA00023014"/>
    </source>
</evidence>
<dbReference type="PANTHER" id="PTHR13273:SF14">
    <property type="entry name" value="ANAMORSIN"/>
    <property type="match status" value="1"/>
</dbReference>
<keyword evidence="3 10" id="KW-0004">4Fe-4S</keyword>
<evidence type="ECO:0000259" key="12">
    <source>
        <dbReference type="Pfam" id="PF20922"/>
    </source>
</evidence>
<evidence type="ECO:0000256" key="9">
    <source>
        <dbReference type="ARBA" id="ARBA00023128"/>
    </source>
</evidence>
<feature type="binding site" evidence="10">
    <location>
        <position position="236"/>
    </location>
    <ligand>
        <name>[4Fe-4S] cluster</name>
        <dbReference type="ChEBI" id="CHEBI:49883"/>
    </ligand>
</feature>
<dbReference type="GO" id="GO:0051539">
    <property type="term" value="F:4 iron, 4 sulfur cluster binding"/>
    <property type="evidence" value="ECO:0007669"/>
    <property type="project" value="UniProtKB-KW"/>
</dbReference>
<comment type="caution">
    <text evidence="10">Lacks conserved residue(s) required for the propagation of feature annotation.</text>
</comment>
<dbReference type="GO" id="GO:0009055">
    <property type="term" value="F:electron transfer activity"/>
    <property type="evidence" value="ECO:0007669"/>
    <property type="project" value="UniProtKB-UniRule"/>
</dbReference>
<feature type="binding site" evidence="10">
    <location>
        <position position="196"/>
    </location>
    <ligand>
        <name>[2Fe-2S] cluster</name>
        <dbReference type="ChEBI" id="CHEBI:190135"/>
    </ligand>
</feature>
<organism evidence="13">
    <name type="scientific">Davidia involucrata</name>
    <name type="common">Dove tree</name>
    <dbReference type="NCBI Taxonomy" id="16924"/>
    <lineage>
        <taxon>Eukaryota</taxon>
        <taxon>Viridiplantae</taxon>
        <taxon>Streptophyta</taxon>
        <taxon>Embryophyta</taxon>
        <taxon>Tracheophyta</taxon>
        <taxon>Spermatophyta</taxon>
        <taxon>Magnoliopsida</taxon>
        <taxon>eudicotyledons</taxon>
        <taxon>Gunneridae</taxon>
        <taxon>Pentapetalae</taxon>
        <taxon>asterids</taxon>
        <taxon>Cornales</taxon>
        <taxon>Nyssaceae</taxon>
        <taxon>Davidia</taxon>
    </lineage>
</organism>
<dbReference type="PANTHER" id="PTHR13273">
    <property type="entry name" value="ANAMORSIN"/>
    <property type="match status" value="1"/>
</dbReference>
<evidence type="ECO:0000256" key="7">
    <source>
        <dbReference type="ARBA" id="ARBA00023004"/>
    </source>
</evidence>
<comment type="domain">
    <text evidence="10">The C-terminal domain binds 2 Fe-S clusters but is otherwise mostly in an intrinsically disordered conformation.</text>
</comment>
<feature type="short sequence motif" description="Cx2C motif 2" evidence="10">
    <location>
        <begin position="247"/>
        <end position="250"/>
    </location>
</feature>
<dbReference type="InterPro" id="IPR007785">
    <property type="entry name" value="Anamorsin"/>
</dbReference>
<protein>
    <recommendedName>
        <fullName evidence="10">Anamorsin homolog</fullName>
    </recommendedName>
    <alternativeName>
        <fullName evidence="10">Fe-S cluster assembly protein DRE2 homolog</fullName>
    </alternativeName>
</protein>
<evidence type="ECO:0000256" key="10">
    <source>
        <dbReference type="HAMAP-Rule" id="MF_03115"/>
    </source>
</evidence>
<keyword evidence="5 10" id="KW-0001">2Fe-2S</keyword>
<accession>A0A5B7A054</accession>
<dbReference type="Pfam" id="PF05093">
    <property type="entry name" value="CIAPIN1"/>
    <property type="match status" value="1"/>
</dbReference>
<evidence type="ECO:0000256" key="3">
    <source>
        <dbReference type="ARBA" id="ARBA00022485"/>
    </source>
</evidence>
<comment type="subcellular location">
    <subcellularLocation>
        <location evidence="10">Cytoplasm</location>
    </subcellularLocation>
    <subcellularLocation>
        <location evidence="10">Mitochondrion intermembrane space</location>
    </subcellularLocation>
</comment>
<reference evidence="13" key="1">
    <citation type="submission" date="2019-08" db="EMBL/GenBank/DDBJ databases">
        <title>Reference gene set and small RNA set construction with multiple tissues from Davidia involucrata Baill.</title>
        <authorList>
            <person name="Yang H."/>
            <person name="Zhou C."/>
            <person name="Li G."/>
            <person name="Wang J."/>
            <person name="Gao P."/>
            <person name="Wang M."/>
            <person name="Wang R."/>
            <person name="Zhao Y."/>
        </authorList>
    </citation>
    <scope>NUCLEOTIDE SEQUENCE</scope>
    <source>
        <tissue evidence="13">Mixed with DoveR01_LX</tissue>
    </source>
</reference>
<keyword evidence="9 10" id="KW-0496">Mitochondrion</keyword>
<keyword evidence="6 10" id="KW-0479">Metal-binding</keyword>
<keyword evidence="4 10" id="KW-0963">Cytoplasm</keyword>
<feature type="binding site" evidence="10">
    <location>
        <position position="205"/>
    </location>
    <ligand>
        <name>[2Fe-2S] cluster</name>
        <dbReference type="ChEBI" id="CHEBI:190135"/>
    </ligand>
</feature>
<comment type="function">
    <text evidence="10">Component of the cytosolic iron-sulfur (Fe-S) protein assembly (CIA) machinery. Required for the maturation of extramitochondrial Fe-S proteins. Part of an electron transfer chain functioning in an early step of cytosolic Fe-S biogenesis, facilitating the de novo assembly of a [4Fe-4S] cluster on the cytosolic Fe-S scaffold complex. Electrons are transferred from NADPH via a FAD- and FMN-containing diflavin oxidoreductase. Together with the diflavin oxidoreductase, also required for the assembly of the diferric tyrosyl radical cofactor of ribonucleotide reductase (RNR), probably by providing electrons for reduction during radical cofactor maturation in the catalytic small subunit.</text>
</comment>
<dbReference type="GO" id="GO:0051537">
    <property type="term" value="F:2 iron, 2 sulfur cluster binding"/>
    <property type="evidence" value="ECO:0007669"/>
    <property type="project" value="UniProtKB-UniRule"/>
</dbReference>
<comment type="cofactor">
    <cofactor evidence="10">
        <name>[2Fe-2S] cluster</name>
        <dbReference type="ChEBI" id="CHEBI:190135"/>
    </cofactor>
</comment>
<feature type="region of interest" description="Fe-S binding site B" evidence="10">
    <location>
        <begin position="236"/>
        <end position="250"/>
    </location>
</feature>
<evidence type="ECO:0000256" key="5">
    <source>
        <dbReference type="ARBA" id="ARBA00022714"/>
    </source>
</evidence>
<evidence type="ECO:0000256" key="6">
    <source>
        <dbReference type="ARBA" id="ARBA00022723"/>
    </source>
</evidence>
<feature type="binding site" evidence="10">
    <location>
        <position position="247"/>
    </location>
    <ligand>
        <name>[4Fe-4S] cluster</name>
        <dbReference type="ChEBI" id="CHEBI:49883"/>
    </ligand>
</feature>
<comment type="similarity">
    <text evidence="2 10">Belongs to the anamorsin family.</text>
</comment>
<dbReference type="GO" id="GO:0016226">
    <property type="term" value="P:iron-sulfur cluster assembly"/>
    <property type="evidence" value="ECO:0007669"/>
    <property type="project" value="UniProtKB-UniRule"/>
</dbReference>
<proteinExistence type="inferred from homology"/>
<dbReference type="SUPFAM" id="SSF53335">
    <property type="entry name" value="S-adenosyl-L-methionine-dependent methyltransferases"/>
    <property type="match status" value="1"/>
</dbReference>
<comment type="domain">
    <text evidence="10">The N-terminal domain has structural similarity with S-adenosyl-L-methionine-dependent methyltransferases, but does not bind S-adenosyl-L-methionine. It is required for correct assembly of the 2 Fe-S clusters.</text>
</comment>
<comment type="cofactor">
    <cofactor evidence="1 10">
        <name>[4Fe-4S] cluster</name>
        <dbReference type="ChEBI" id="CHEBI:49883"/>
    </cofactor>
</comment>
<feature type="binding site" evidence="10">
    <location>
        <position position="250"/>
    </location>
    <ligand>
        <name>[4Fe-4S] cluster</name>
        <dbReference type="ChEBI" id="CHEBI:49883"/>
    </ligand>
</feature>
<dbReference type="InterPro" id="IPR046408">
    <property type="entry name" value="CIAPIN1"/>
</dbReference>
<feature type="domain" description="Anamorsin C-terminal" evidence="11">
    <location>
        <begin position="196"/>
        <end position="266"/>
    </location>
</feature>
<feature type="binding site" evidence="10">
    <location>
        <position position="208"/>
    </location>
    <ligand>
        <name>[2Fe-2S] cluster</name>
        <dbReference type="ChEBI" id="CHEBI:190135"/>
    </ligand>
</feature>
<feature type="binding site" evidence="10">
    <location>
        <position position="239"/>
    </location>
    <ligand>
        <name>[4Fe-4S] cluster</name>
        <dbReference type="ChEBI" id="CHEBI:49883"/>
    </ligand>
</feature>
<feature type="short sequence motif" description="Cx2C motif 1" evidence="10">
    <location>
        <begin position="236"/>
        <end position="239"/>
    </location>
</feature>
<sequence length="275" mass="29672">MDTTTMQGNVLALTDHAIVPISAVLNAIRVIKNEGVEQSDPLIITQASSLSQLPLDSSSVDIVISICRSFDFPCDQLFGEISRVLKPGGTILLHQTSQSTTGQMTTSSFERKLLVAGFVDVQVIQMKPVVPSEVVKDFGIKAKKLSWKIGSSFSIKKATKHLPKVQVDDDMDLIDEDSLLTEEDLKKPQLPLVGDCEVGSTRKACKNCICGRAEAEEKVQKLGLTMEQLNTPQSACGSCGLGDAFRCSTCPYKGLPPFKLGEKVSLPGNFLAADI</sequence>
<name>A0A5B7A054_DAVIN</name>
<comment type="subunit">
    <text evidence="10">Monomer.</text>
</comment>
<dbReference type="InterPro" id="IPR049011">
    <property type="entry name" value="Anamorsin_N_metazoan"/>
</dbReference>
<dbReference type="HAMAP" id="MF_03115">
    <property type="entry name" value="Anamorsin"/>
    <property type="match status" value="1"/>
</dbReference>
<dbReference type="GO" id="GO:0005758">
    <property type="term" value="C:mitochondrial intermembrane space"/>
    <property type="evidence" value="ECO:0007669"/>
    <property type="project" value="UniProtKB-SubCell"/>
</dbReference>
<feature type="binding site" evidence="10">
    <location>
        <position position="210"/>
    </location>
    <ligand>
        <name>[2Fe-2S] cluster</name>
        <dbReference type="ChEBI" id="CHEBI:190135"/>
    </ligand>
</feature>
<dbReference type="Pfam" id="PF20922">
    <property type="entry name" value="Anamorsin_N"/>
    <property type="match status" value="1"/>
</dbReference>
<evidence type="ECO:0000259" key="11">
    <source>
        <dbReference type="Pfam" id="PF05093"/>
    </source>
</evidence>
<evidence type="ECO:0000256" key="2">
    <source>
        <dbReference type="ARBA" id="ARBA00008169"/>
    </source>
</evidence>
<dbReference type="AlphaFoldDB" id="A0A5B7A054"/>
<feature type="domain" description="Anamorsin N-terminal" evidence="12">
    <location>
        <begin position="36"/>
        <end position="135"/>
    </location>
</feature>
<keyword evidence="7 10" id="KW-0408">Iron</keyword>
<dbReference type="Gene3D" id="3.40.50.150">
    <property type="entry name" value="Vaccinia Virus protein VP39"/>
    <property type="match status" value="1"/>
</dbReference>
<dbReference type="InterPro" id="IPR029063">
    <property type="entry name" value="SAM-dependent_MTases_sf"/>
</dbReference>